<dbReference type="AlphaFoldDB" id="A0A1I0NB28"/>
<evidence type="ECO:0000313" key="1">
    <source>
        <dbReference type="EMBL" id="SEV98143.1"/>
    </source>
</evidence>
<evidence type="ECO:0000313" key="2">
    <source>
        <dbReference type="Proteomes" id="UP000199167"/>
    </source>
</evidence>
<dbReference type="OrthoDB" id="7745740at2"/>
<dbReference type="RefSeq" id="WP_089989864.1">
    <property type="nucleotide sequence ID" value="NZ_FOIZ01000001.1"/>
</dbReference>
<accession>A0A1I0NB28</accession>
<dbReference type="PROSITE" id="PS51257">
    <property type="entry name" value="PROKAR_LIPOPROTEIN"/>
    <property type="match status" value="1"/>
</dbReference>
<protein>
    <submittedName>
        <fullName evidence="1">Uncharacterized protein</fullName>
    </submittedName>
</protein>
<dbReference type="EMBL" id="FOIZ01000001">
    <property type="protein sequence ID" value="SEV98143.1"/>
    <property type="molecule type" value="Genomic_DNA"/>
</dbReference>
<proteinExistence type="predicted"/>
<organism evidence="1 2">
    <name type="scientific">Cognatiyoonia koreensis</name>
    <dbReference type="NCBI Taxonomy" id="364200"/>
    <lineage>
        <taxon>Bacteria</taxon>
        <taxon>Pseudomonadati</taxon>
        <taxon>Pseudomonadota</taxon>
        <taxon>Alphaproteobacteria</taxon>
        <taxon>Rhodobacterales</taxon>
        <taxon>Paracoccaceae</taxon>
        <taxon>Cognatiyoonia</taxon>
    </lineage>
</organism>
<reference evidence="1 2" key="1">
    <citation type="submission" date="2016-10" db="EMBL/GenBank/DDBJ databases">
        <authorList>
            <person name="de Groot N.N."/>
        </authorList>
    </citation>
    <scope>NUCLEOTIDE SEQUENCE [LARGE SCALE GENOMIC DNA]</scope>
    <source>
        <strain evidence="1 2">DSM 17925</strain>
    </source>
</reference>
<gene>
    <name evidence="1" type="ORF">SAMN04488515_0502</name>
</gene>
<keyword evidence="2" id="KW-1185">Reference proteome</keyword>
<name>A0A1I0NB28_9RHOB</name>
<sequence length="98" mass="10344">MRTVVLSLLIGLCACAEFPALDERIDDAARAAPYPTLTNIAPLIAQANASGTATNSVATEIDGRRANLSARADRLRGAIIEPALRNRMQRGVDTSALP</sequence>
<dbReference type="Proteomes" id="UP000199167">
    <property type="component" value="Unassembled WGS sequence"/>
</dbReference>
<dbReference type="STRING" id="364200.SAMN04488515_0502"/>